<name>A0AAD4BGG3_BOLED</name>
<reference evidence="1" key="1">
    <citation type="submission" date="2019-10" db="EMBL/GenBank/DDBJ databases">
        <authorList>
            <consortium name="DOE Joint Genome Institute"/>
            <person name="Kuo A."/>
            <person name="Miyauchi S."/>
            <person name="Kiss E."/>
            <person name="Drula E."/>
            <person name="Kohler A."/>
            <person name="Sanchez-Garcia M."/>
            <person name="Andreopoulos B."/>
            <person name="Barry K.W."/>
            <person name="Bonito G."/>
            <person name="Buee M."/>
            <person name="Carver A."/>
            <person name="Chen C."/>
            <person name="Cichocki N."/>
            <person name="Clum A."/>
            <person name="Culley D."/>
            <person name="Crous P.W."/>
            <person name="Fauchery L."/>
            <person name="Girlanda M."/>
            <person name="Hayes R."/>
            <person name="Keri Z."/>
            <person name="LaButti K."/>
            <person name="Lipzen A."/>
            <person name="Lombard V."/>
            <person name="Magnuson J."/>
            <person name="Maillard F."/>
            <person name="Morin E."/>
            <person name="Murat C."/>
            <person name="Nolan M."/>
            <person name="Ohm R."/>
            <person name="Pangilinan J."/>
            <person name="Pereira M."/>
            <person name="Perotto S."/>
            <person name="Peter M."/>
            <person name="Riley R."/>
            <person name="Sitrit Y."/>
            <person name="Stielow B."/>
            <person name="Szollosi G."/>
            <person name="Zifcakova L."/>
            <person name="Stursova M."/>
            <person name="Spatafora J.W."/>
            <person name="Tedersoo L."/>
            <person name="Vaario L.-M."/>
            <person name="Yamada A."/>
            <person name="Yan M."/>
            <person name="Wang P."/>
            <person name="Xu J."/>
            <person name="Bruns T."/>
            <person name="Baldrian P."/>
            <person name="Vilgalys R."/>
            <person name="Henrissat B."/>
            <person name="Grigoriev I.V."/>
            <person name="Hibbett D."/>
            <person name="Nagy L.G."/>
            <person name="Martin F.M."/>
        </authorList>
    </citation>
    <scope>NUCLEOTIDE SEQUENCE</scope>
    <source>
        <strain evidence="1">BED1</strain>
    </source>
</reference>
<sequence length="244" mass="27851">MPIFSSLRTDSRFAQPNLRCQVSRDDGVVFAIDRQNWTVYAKTKTATLQFFDMRPLVMPSRSPIVHDDGTVLLAHLFPPSVDYDFCVGSVSYYGRFGLGMDRMSQTMCSTYTARLTIGFEVFQTIPVGLDLSKLSALHRGLAGFEDSERRPKIKIQPISIDFGVVKHLEFESERFVLSRYQQTIHREVVIQNEGDTPCVFRFMGSEADSELVAPSWLRIEPEVVRLLSFDRRWPILLYLGTLAP</sequence>
<evidence type="ECO:0000313" key="2">
    <source>
        <dbReference type="Proteomes" id="UP001194468"/>
    </source>
</evidence>
<dbReference type="Gene3D" id="2.60.40.10">
    <property type="entry name" value="Immunoglobulins"/>
    <property type="match status" value="1"/>
</dbReference>
<gene>
    <name evidence="1" type="ORF">L210DRAFT_975448</name>
</gene>
<evidence type="ECO:0000313" key="1">
    <source>
        <dbReference type="EMBL" id="KAF8428465.1"/>
    </source>
</evidence>
<reference evidence="1" key="2">
    <citation type="journal article" date="2020" name="Nat. Commun.">
        <title>Large-scale genome sequencing of mycorrhizal fungi provides insights into the early evolution of symbiotic traits.</title>
        <authorList>
            <person name="Miyauchi S."/>
            <person name="Kiss E."/>
            <person name="Kuo A."/>
            <person name="Drula E."/>
            <person name="Kohler A."/>
            <person name="Sanchez-Garcia M."/>
            <person name="Morin E."/>
            <person name="Andreopoulos B."/>
            <person name="Barry K.W."/>
            <person name="Bonito G."/>
            <person name="Buee M."/>
            <person name="Carver A."/>
            <person name="Chen C."/>
            <person name="Cichocki N."/>
            <person name="Clum A."/>
            <person name="Culley D."/>
            <person name="Crous P.W."/>
            <person name="Fauchery L."/>
            <person name="Girlanda M."/>
            <person name="Hayes R.D."/>
            <person name="Keri Z."/>
            <person name="LaButti K."/>
            <person name="Lipzen A."/>
            <person name="Lombard V."/>
            <person name="Magnuson J."/>
            <person name="Maillard F."/>
            <person name="Murat C."/>
            <person name="Nolan M."/>
            <person name="Ohm R.A."/>
            <person name="Pangilinan J."/>
            <person name="Pereira M.F."/>
            <person name="Perotto S."/>
            <person name="Peter M."/>
            <person name="Pfister S."/>
            <person name="Riley R."/>
            <person name="Sitrit Y."/>
            <person name="Stielow J.B."/>
            <person name="Szollosi G."/>
            <person name="Zifcakova L."/>
            <person name="Stursova M."/>
            <person name="Spatafora J.W."/>
            <person name="Tedersoo L."/>
            <person name="Vaario L.M."/>
            <person name="Yamada A."/>
            <person name="Yan M."/>
            <person name="Wang P."/>
            <person name="Xu J."/>
            <person name="Bruns T."/>
            <person name="Baldrian P."/>
            <person name="Vilgalys R."/>
            <person name="Dunand C."/>
            <person name="Henrissat B."/>
            <person name="Grigoriev I.V."/>
            <person name="Hibbett D."/>
            <person name="Nagy L.G."/>
            <person name="Martin F.M."/>
        </authorList>
    </citation>
    <scope>NUCLEOTIDE SEQUENCE</scope>
    <source>
        <strain evidence="1">BED1</strain>
    </source>
</reference>
<organism evidence="1 2">
    <name type="scientific">Boletus edulis BED1</name>
    <dbReference type="NCBI Taxonomy" id="1328754"/>
    <lineage>
        <taxon>Eukaryota</taxon>
        <taxon>Fungi</taxon>
        <taxon>Dikarya</taxon>
        <taxon>Basidiomycota</taxon>
        <taxon>Agaricomycotina</taxon>
        <taxon>Agaricomycetes</taxon>
        <taxon>Agaricomycetidae</taxon>
        <taxon>Boletales</taxon>
        <taxon>Boletineae</taxon>
        <taxon>Boletaceae</taxon>
        <taxon>Boletoideae</taxon>
        <taxon>Boletus</taxon>
    </lineage>
</organism>
<dbReference type="EMBL" id="WHUW01000073">
    <property type="protein sequence ID" value="KAF8428465.1"/>
    <property type="molecule type" value="Genomic_DNA"/>
</dbReference>
<accession>A0AAD4BGG3</accession>
<proteinExistence type="predicted"/>
<dbReference type="InterPro" id="IPR013783">
    <property type="entry name" value="Ig-like_fold"/>
</dbReference>
<protein>
    <submittedName>
        <fullName evidence="1">Uncharacterized protein</fullName>
    </submittedName>
</protein>
<dbReference type="Proteomes" id="UP001194468">
    <property type="component" value="Unassembled WGS sequence"/>
</dbReference>
<keyword evidence="2" id="KW-1185">Reference proteome</keyword>
<comment type="caution">
    <text evidence="1">The sequence shown here is derived from an EMBL/GenBank/DDBJ whole genome shotgun (WGS) entry which is preliminary data.</text>
</comment>
<dbReference type="AlphaFoldDB" id="A0AAD4BGG3"/>